<dbReference type="EMBL" id="BAABKB010000002">
    <property type="protein sequence ID" value="GAA5001290.1"/>
    <property type="molecule type" value="Genomic_DNA"/>
</dbReference>
<evidence type="ECO:0000313" key="2">
    <source>
        <dbReference type="EMBL" id="GAA5001290.1"/>
    </source>
</evidence>
<proteinExistence type="predicted"/>
<feature type="region of interest" description="Disordered" evidence="1">
    <location>
        <begin position="1"/>
        <end position="69"/>
    </location>
</feature>
<keyword evidence="3" id="KW-1185">Reference proteome</keyword>
<evidence type="ECO:0000256" key="1">
    <source>
        <dbReference type="SAM" id="MobiDB-lite"/>
    </source>
</evidence>
<organism evidence="2 3">
    <name type="scientific">Streptomyces siamensis</name>
    <dbReference type="NCBI Taxonomy" id="1274986"/>
    <lineage>
        <taxon>Bacteria</taxon>
        <taxon>Bacillati</taxon>
        <taxon>Actinomycetota</taxon>
        <taxon>Actinomycetes</taxon>
        <taxon>Kitasatosporales</taxon>
        <taxon>Streptomycetaceae</taxon>
        <taxon>Streptomyces</taxon>
    </lineage>
</organism>
<protein>
    <submittedName>
        <fullName evidence="2">Uncharacterized protein</fullName>
    </submittedName>
</protein>
<accession>A0ABP9IL32</accession>
<feature type="compositionally biased region" description="Low complexity" evidence="1">
    <location>
        <begin position="23"/>
        <end position="34"/>
    </location>
</feature>
<name>A0ABP9IL32_9ACTN</name>
<sequence length="69" mass="7186">MSVPKAKRRPSESEDLGAVVDTGAEYPGAPPAKEAAADLAHGPRGRPGIPAGKARRPRRSSRTSAAIRQ</sequence>
<comment type="caution">
    <text evidence="2">The sequence shown here is derived from an EMBL/GenBank/DDBJ whole genome shotgun (WGS) entry which is preliminary data.</text>
</comment>
<evidence type="ECO:0000313" key="3">
    <source>
        <dbReference type="Proteomes" id="UP001501759"/>
    </source>
</evidence>
<reference evidence="3" key="1">
    <citation type="journal article" date="2019" name="Int. J. Syst. Evol. Microbiol.">
        <title>The Global Catalogue of Microorganisms (GCM) 10K type strain sequencing project: providing services to taxonomists for standard genome sequencing and annotation.</title>
        <authorList>
            <consortium name="The Broad Institute Genomics Platform"/>
            <consortium name="The Broad Institute Genome Sequencing Center for Infectious Disease"/>
            <person name="Wu L."/>
            <person name="Ma J."/>
        </authorList>
    </citation>
    <scope>NUCLEOTIDE SEQUENCE [LARGE SCALE GENOMIC DNA]</scope>
    <source>
        <strain evidence="3">JCM 18409</strain>
    </source>
</reference>
<gene>
    <name evidence="2" type="ORF">GCM10023335_15930</name>
</gene>
<dbReference type="Proteomes" id="UP001501759">
    <property type="component" value="Unassembled WGS sequence"/>
</dbReference>